<dbReference type="OrthoDB" id="8273644at2"/>
<dbReference type="AlphaFoldDB" id="A0A0G3I2F6"/>
<proteinExistence type="predicted"/>
<dbReference type="Proteomes" id="UP000035503">
    <property type="component" value="Chromosome"/>
</dbReference>
<organism evidence="2 3">
    <name type="scientific">Candidatus Liberibacter africanus PTSAPSY</name>
    <dbReference type="NCBI Taxonomy" id="1277257"/>
    <lineage>
        <taxon>Bacteria</taxon>
        <taxon>Pseudomonadati</taxon>
        <taxon>Pseudomonadota</taxon>
        <taxon>Alphaproteobacteria</taxon>
        <taxon>Hyphomicrobiales</taxon>
        <taxon>Rhizobiaceae</taxon>
        <taxon>Liberibacter</taxon>
    </lineage>
</organism>
<sequence>MTKKQEQYVRREEFNALNTKVDCLIKHCRAFESHYNEQQAVIKDILHILNTSRGVVLLIKTTGAITASLSAITYALYNLKGWLKQ</sequence>
<keyword evidence="1" id="KW-1133">Transmembrane helix</keyword>
<accession>A0A0G3I2F6</accession>
<dbReference type="STRING" id="1277257.G293_02110"/>
<dbReference type="PATRIC" id="fig|1277257.4.peg.456"/>
<dbReference type="EMBL" id="CP004021">
    <property type="protein sequence ID" value="AKK20054.1"/>
    <property type="molecule type" value="Genomic_DNA"/>
</dbReference>
<dbReference type="KEGG" id="lau:G293_02110"/>
<name>A0A0G3I2F6_LIBAF</name>
<evidence type="ECO:0000256" key="1">
    <source>
        <dbReference type="SAM" id="Phobius"/>
    </source>
</evidence>
<keyword evidence="1" id="KW-0472">Membrane</keyword>
<reference evidence="2 3" key="1">
    <citation type="journal article" date="2015" name="Genome Announc.">
        <title>Complete Genome Sequence of 'Candidatus Liberibacter africanus,' a Bacterium Associated with Citrus Huanglongbing.</title>
        <authorList>
            <person name="Lin H."/>
            <person name="Pietersen G."/>
            <person name="Han C."/>
            <person name="Read D.A."/>
            <person name="Lou B."/>
            <person name="Gupta G."/>
            <person name="Civerolo E.L."/>
        </authorList>
    </citation>
    <scope>NUCLEOTIDE SEQUENCE [LARGE SCALE GENOMIC DNA]</scope>
    <source>
        <strain evidence="2 3">PTSAPSY</strain>
    </source>
</reference>
<dbReference type="RefSeq" id="WP_047264098.1">
    <property type="nucleotide sequence ID" value="NZ_CP004021.1"/>
</dbReference>
<keyword evidence="3" id="KW-1185">Reference proteome</keyword>
<gene>
    <name evidence="2" type="ORF">G293_02110</name>
</gene>
<evidence type="ECO:0000313" key="3">
    <source>
        <dbReference type="Proteomes" id="UP000035503"/>
    </source>
</evidence>
<feature type="transmembrane region" description="Helical" evidence="1">
    <location>
        <begin position="55"/>
        <end position="77"/>
    </location>
</feature>
<keyword evidence="1" id="KW-0812">Transmembrane</keyword>
<evidence type="ECO:0000313" key="2">
    <source>
        <dbReference type="EMBL" id="AKK20054.1"/>
    </source>
</evidence>
<protein>
    <submittedName>
        <fullName evidence="2">Uncharacterized protein</fullName>
    </submittedName>
</protein>